<dbReference type="GO" id="GO:0006629">
    <property type="term" value="P:lipid metabolic process"/>
    <property type="evidence" value="ECO:0007669"/>
    <property type="project" value="InterPro"/>
</dbReference>
<feature type="domain" description="Fatty acid desaturase" evidence="3">
    <location>
        <begin position="52"/>
        <end position="283"/>
    </location>
</feature>
<feature type="transmembrane region" description="Helical" evidence="2">
    <location>
        <begin position="46"/>
        <end position="66"/>
    </location>
</feature>
<evidence type="ECO:0000259" key="3">
    <source>
        <dbReference type="Pfam" id="PF00487"/>
    </source>
</evidence>
<proteinExistence type="predicted"/>
<dbReference type="Proteomes" id="UP000289411">
    <property type="component" value="Unassembled WGS sequence"/>
</dbReference>
<feature type="region of interest" description="Disordered" evidence="1">
    <location>
        <begin position="309"/>
        <end position="350"/>
    </location>
</feature>
<feature type="compositionally biased region" description="Pro residues" evidence="1">
    <location>
        <begin position="323"/>
        <end position="333"/>
    </location>
</feature>
<evidence type="ECO:0000313" key="5">
    <source>
        <dbReference type="Proteomes" id="UP000289411"/>
    </source>
</evidence>
<name>A0A4Q2R7R8_9HYPH</name>
<feature type="region of interest" description="Disordered" evidence="1">
    <location>
        <begin position="1"/>
        <end position="21"/>
    </location>
</feature>
<dbReference type="EMBL" id="QYBC01000028">
    <property type="protein sequence ID" value="RYB01793.1"/>
    <property type="molecule type" value="Genomic_DNA"/>
</dbReference>
<keyword evidence="5" id="KW-1185">Reference proteome</keyword>
<organism evidence="4 5">
    <name type="scientific">Lichenibacterium ramalinae</name>
    <dbReference type="NCBI Taxonomy" id="2316527"/>
    <lineage>
        <taxon>Bacteria</taxon>
        <taxon>Pseudomonadati</taxon>
        <taxon>Pseudomonadota</taxon>
        <taxon>Alphaproteobacteria</taxon>
        <taxon>Hyphomicrobiales</taxon>
        <taxon>Lichenihabitantaceae</taxon>
        <taxon>Lichenibacterium</taxon>
    </lineage>
</organism>
<protein>
    <submittedName>
        <fullName evidence="4">Fatty acid desaturase</fullName>
    </submittedName>
</protein>
<keyword evidence="2" id="KW-0472">Membrane</keyword>
<gene>
    <name evidence="4" type="ORF">D3272_24170</name>
</gene>
<reference evidence="4 5" key="1">
    <citation type="submission" date="2018-09" db="EMBL/GenBank/DDBJ databases">
        <authorList>
            <person name="Grouzdev D.S."/>
            <person name="Krutkina M.S."/>
        </authorList>
    </citation>
    <scope>NUCLEOTIDE SEQUENCE [LARGE SCALE GENOMIC DNA]</scope>
    <source>
        <strain evidence="4 5">RmlP001</strain>
    </source>
</reference>
<dbReference type="AlphaFoldDB" id="A0A4Q2R7R8"/>
<comment type="caution">
    <text evidence="4">The sequence shown here is derived from an EMBL/GenBank/DDBJ whole genome shotgun (WGS) entry which is preliminary data.</text>
</comment>
<keyword evidence="2" id="KW-0812">Transmembrane</keyword>
<evidence type="ECO:0000256" key="2">
    <source>
        <dbReference type="SAM" id="Phobius"/>
    </source>
</evidence>
<feature type="transmembrane region" description="Helical" evidence="2">
    <location>
        <begin position="206"/>
        <end position="223"/>
    </location>
</feature>
<feature type="transmembrane region" description="Helical" evidence="2">
    <location>
        <begin position="183"/>
        <end position="200"/>
    </location>
</feature>
<evidence type="ECO:0000313" key="4">
    <source>
        <dbReference type="EMBL" id="RYB01793.1"/>
    </source>
</evidence>
<evidence type="ECO:0000256" key="1">
    <source>
        <dbReference type="SAM" id="MobiDB-lite"/>
    </source>
</evidence>
<reference evidence="4 5" key="2">
    <citation type="submission" date="2019-02" db="EMBL/GenBank/DDBJ databases">
        <title>'Lichenibacterium ramalinii' gen. nov. sp. nov., 'Lichenibacterium minor' gen. nov. sp. nov.</title>
        <authorList>
            <person name="Pankratov T."/>
        </authorList>
    </citation>
    <scope>NUCLEOTIDE SEQUENCE [LARGE SCALE GENOMIC DNA]</scope>
    <source>
        <strain evidence="4 5">RmlP001</strain>
    </source>
</reference>
<accession>A0A4Q2R7R8</accession>
<sequence length="350" mass="38304">MAHHTPTSATGPSHTGPAAARRRRGVEWPSVALCCGVYGGFLALTFWHAQLPVAVVVALGAPLLALHSSMQHEFIHGHPTPWRRINRGLAGVPLSLWLPFESYRMTHLVHHRDESLTDPFDDPESQYWSAAAWARLGPLRRGCVRFNTTLLGRLLFGPAFIVARYFAAEARAVWAGRGAARRIWAWHAVAAAAVLAWVVGVCRMDPAFYVFGLVYPGTSILLLRSFAEHRAAEGVAERTAIVENAPVLGFLFLYNNLHAAHHERPLVPWYALPGWYRANRARLIAGNGALVYDGYAAVARRFLVTPHDDPVHPAHSGKAPVPASTPAPVPAPAPRKKAERDPAIHAIITP</sequence>
<dbReference type="InterPro" id="IPR005804">
    <property type="entry name" value="FA_desaturase_dom"/>
</dbReference>
<keyword evidence="2" id="KW-1133">Transmembrane helix</keyword>
<dbReference type="RefSeq" id="WP_129221810.1">
    <property type="nucleotide sequence ID" value="NZ_QYBC01000028.1"/>
</dbReference>
<dbReference type="Pfam" id="PF00487">
    <property type="entry name" value="FA_desaturase"/>
    <property type="match status" value="1"/>
</dbReference>
<feature type="compositionally biased region" description="Polar residues" evidence="1">
    <location>
        <begin position="1"/>
        <end position="13"/>
    </location>
</feature>
<dbReference type="OrthoDB" id="784276at2"/>